<keyword evidence="10" id="KW-1185">Reference proteome</keyword>
<feature type="transmembrane region" description="Helical" evidence="8">
    <location>
        <begin position="102"/>
        <end position="121"/>
    </location>
</feature>
<evidence type="ECO:0000256" key="6">
    <source>
        <dbReference type="ARBA" id="ARBA00022989"/>
    </source>
</evidence>
<evidence type="ECO:0000256" key="8">
    <source>
        <dbReference type="SAM" id="Phobius"/>
    </source>
</evidence>
<keyword evidence="6 8" id="KW-1133">Transmembrane helix</keyword>
<keyword evidence="7 8" id="KW-0472">Membrane</keyword>
<feature type="transmembrane region" description="Helical" evidence="8">
    <location>
        <begin position="69"/>
        <end position="90"/>
    </location>
</feature>
<gene>
    <name evidence="9" type="ORF">KCG48_03140</name>
</gene>
<keyword evidence="4" id="KW-1003">Cell membrane</keyword>
<dbReference type="InterPro" id="IPR000522">
    <property type="entry name" value="ABC_transptr_permease_BtuC"/>
</dbReference>
<comment type="subcellular location">
    <subcellularLocation>
        <location evidence="1">Cell membrane</location>
        <topology evidence="1">Multi-pass membrane protein</topology>
    </subcellularLocation>
</comment>
<keyword evidence="3" id="KW-0813">Transport</keyword>
<dbReference type="PANTHER" id="PTHR30472">
    <property type="entry name" value="FERRIC ENTEROBACTIN TRANSPORT SYSTEM PERMEASE PROTEIN"/>
    <property type="match status" value="1"/>
</dbReference>
<feature type="transmembrane region" description="Helical" evidence="8">
    <location>
        <begin position="288"/>
        <end position="309"/>
    </location>
</feature>
<organism evidence="9 10">
    <name type="scientific">Proteiniclasticum sediminis</name>
    <dbReference type="NCBI Taxonomy" id="2804028"/>
    <lineage>
        <taxon>Bacteria</taxon>
        <taxon>Bacillati</taxon>
        <taxon>Bacillota</taxon>
        <taxon>Clostridia</taxon>
        <taxon>Eubacteriales</taxon>
        <taxon>Clostridiaceae</taxon>
        <taxon>Proteiniclasticum</taxon>
    </lineage>
</organism>
<dbReference type="InterPro" id="IPR037294">
    <property type="entry name" value="ABC_BtuC-like"/>
</dbReference>
<evidence type="ECO:0000313" key="10">
    <source>
        <dbReference type="Proteomes" id="UP000675379"/>
    </source>
</evidence>
<dbReference type="GO" id="GO:0033214">
    <property type="term" value="P:siderophore-iron import into cell"/>
    <property type="evidence" value="ECO:0007669"/>
    <property type="project" value="TreeGrafter"/>
</dbReference>
<reference evidence="9" key="1">
    <citation type="submission" date="2021-04" db="EMBL/GenBank/DDBJ databases">
        <title>Proteiniclasticum sedimins sp. nov., an obligate anaerobic bacterium isolated from anaerobic sludge.</title>
        <authorList>
            <person name="Liu J."/>
        </authorList>
    </citation>
    <scope>NUCLEOTIDE SEQUENCE</scope>
    <source>
        <strain evidence="9">BAD-10</strain>
    </source>
</reference>
<dbReference type="RefSeq" id="WP_211799853.1">
    <property type="nucleotide sequence ID" value="NZ_JAGSCS010000003.1"/>
</dbReference>
<name>A0A941CQ40_9CLOT</name>
<dbReference type="Gene3D" id="1.10.3470.10">
    <property type="entry name" value="ABC transporter involved in vitamin B12 uptake, BtuC"/>
    <property type="match status" value="1"/>
</dbReference>
<dbReference type="Pfam" id="PF01032">
    <property type="entry name" value="FecCD"/>
    <property type="match status" value="1"/>
</dbReference>
<evidence type="ECO:0000256" key="1">
    <source>
        <dbReference type="ARBA" id="ARBA00004651"/>
    </source>
</evidence>
<accession>A0A941CQ40</accession>
<evidence type="ECO:0000256" key="4">
    <source>
        <dbReference type="ARBA" id="ARBA00022475"/>
    </source>
</evidence>
<feature type="transmembrane region" description="Helical" evidence="8">
    <location>
        <begin position="224"/>
        <end position="250"/>
    </location>
</feature>
<dbReference type="GO" id="GO:0022857">
    <property type="term" value="F:transmembrane transporter activity"/>
    <property type="evidence" value="ECO:0007669"/>
    <property type="project" value="InterPro"/>
</dbReference>
<feature type="transmembrane region" description="Helical" evidence="8">
    <location>
        <begin position="40"/>
        <end position="57"/>
    </location>
</feature>
<protein>
    <submittedName>
        <fullName evidence="9">Iron chelate uptake ABC transporter family permease subunit</fullName>
    </submittedName>
</protein>
<evidence type="ECO:0000256" key="2">
    <source>
        <dbReference type="ARBA" id="ARBA00007935"/>
    </source>
</evidence>
<dbReference type="AlphaFoldDB" id="A0A941CQ40"/>
<feature type="transmembrane region" description="Helical" evidence="8">
    <location>
        <begin position="172"/>
        <end position="191"/>
    </location>
</feature>
<sequence length="314" mass="34377">MRKKLLLLTLLLLVGTGIFLFHDASSGISAYALSRRIPKVTALILTGFSIASASLIFQTVSENRILTPSVLGLDSLYVFIQTALLFFGGATLQEKSSGSGEFLFSVLLMGLFSVLLLRTVLKKVQGNLYRMLLVGIVLGTLLRSASSYLQAILDPNEFLILQGQLFASFNNINTRVLTLAAGLILLCLFIISRHVQELDVLSLGRDNAVNLGVAYPVLVQRMLLLSAVLIGVSTALVGPITFLGILVTNLARELLKTYRHRILLWGSMLISAAALVLGQFLVEQVFNFNTPISVMINFVGGLYFIFLLIRENRL</sequence>
<evidence type="ECO:0000256" key="7">
    <source>
        <dbReference type="ARBA" id="ARBA00023136"/>
    </source>
</evidence>
<dbReference type="GO" id="GO:0005886">
    <property type="term" value="C:plasma membrane"/>
    <property type="evidence" value="ECO:0007669"/>
    <property type="project" value="UniProtKB-SubCell"/>
</dbReference>
<dbReference type="PANTHER" id="PTHR30472:SF19">
    <property type="entry name" value="PETROBACTIN IMPORT SYSTEM PERMEASE PROTEIN YCLO"/>
    <property type="match status" value="1"/>
</dbReference>
<keyword evidence="5 8" id="KW-0812">Transmembrane</keyword>
<dbReference type="CDD" id="cd06550">
    <property type="entry name" value="TM_ABC_iron-siderophores_like"/>
    <property type="match status" value="1"/>
</dbReference>
<comment type="caution">
    <text evidence="9">The sequence shown here is derived from an EMBL/GenBank/DDBJ whole genome shotgun (WGS) entry which is preliminary data.</text>
</comment>
<comment type="similarity">
    <text evidence="2">Belongs to the binding-protein-dependent transport system permease family. FecCD subfamily.</text>
</comment>
<proteinExistence type="inferred from homology"/>
<dbReference type="Proteomes" id="UP000675379">
    <property type="component" value="Unassembled WGS sequence"/>
</dbReference>
<evidence type="ECO:0000256" key="3">
    <source>
        <dbReference type="ARBA" id="ARBA00022448"/>
    </source>
</evidence>
<evidence type="ECO:0000313" key="9">
    <source>
        <dbReference type="EMBL" id="MBR0575328.1"/>
    </source>
</evidence>
<dbReference type="SUPFAM" id="SSF81345">
    <property type="entry name" value="ABC transporter involved in vitamin B12 uptake, BtuC"/>
    <property type="match status" value="1"/>
</dbReference>
<evidence type="ECO:0000256" key="5">
    <source>
        <dbReference type="ARBA" id="ARBA00022692"/>
    </source>
</evidence>
<dbReference type="EMBL" id="JAGSCS010000003">
    <property type="protein sequence ID" value="MBR0575328.1"/>
    <property type="molecule type" value="Genomic_DNA"/>
</dbReference>
<feature type="transmembrane region" description="Helical" evidence="8">
    <location>
        <begin position="262"/>
        <end position="282"/>
    </location>
</feature>